<evidence type="ECO:0000313" key="2">
    <source>
        <dbReference type="Proteomes" id="UP000006038"/>
    </source>
</evidence>
<reference evidence="1" key="1">
    <citation type="submission" date="2015-06" db="UniProtKB">
        <authorList>
            <consortium name="EnsemblPlants"/>
        </authorList>
    </citation>
    <scope>IDENTIFICATION</scope>
</reference>
<sequence>MAVDDSKKPKVTMAPMAWQGECGYTCSLWILEDRTTTVGASGGGGGEVLSQVRVWYGDKANFVGIVAHGYACSLWIFEDRLNEYVEECVAYN</sequence>
<protein>
    <submittedName>
        <fullName evidence="1">Uncharacterized protein</fullName>
    </submittedName>
</protein>
<dbReference type="HOGENOM" id="CLU_2416840_0_0_1"/>
<organism evidence="1">
    <name type="scientific">Oryza brachyantha</name>
    <name type="common">malo sina</name>
    <dbReference type="NCBI Taxonomy" id="4533"/>
    <lineage>
        <taxon>Eukaryota</taxon>
        <taxon>Viridiplantae</taxon>
        <taxon>Streptophyta</taxon>
        <taxon>Embryophyta</taxon>
        <taxon>Tracheophyta</taxon>
        <taxon>Spermatophyta</taxon>
        <taxon>Magnoliopsida</taxon>
        <taxon>Liliopsida</taxon>
        <taxon>Poales</taxon>
        <taxon>Poaceae</taxon>
        <taxon>BOP clade</taxon>
        <taxon>Oryzoideae</taxon>
        <taxon>Oryzeae</taxon>
        <taxon>Oryzinae</taxon>
        <taxon>Oryza</taxon>
    </lineage>
</organism>
<accession>J3KV32</accession>
<dbReference type="AlphaFoldDB" id="J3KV32"/>
<proteinExistence type="predicted"/>
<keyword evidence="2" id="KW-1185">Reference proteome</keyword>
<name>J3KV32_ORYBR</name>
<evidence type="ECO:0000313" key="1">
    <source>
        <dbReference type="EnsemblPlants" id="OB0104G10040.1"/>
    </source>
</evidence>
<dbReference type="Proteomes" id="UP000006038">
    <property type="component" value="Unassembled WGS sequence"/>
</dbReference>
<dbReference type="EnsemblPlants" id="OB0104G10040.1">
    <property type="protein sequence ID" value="OB0104G10040.1"/>
    <property type="gene ID" value="OB0104G10040"/>
</dbReference>
<dbReference type="Gramene" id="OB0104G10040.1">
    <property type="protein sequence ID" value="OB0104G10040.1"/>
    <property type="gene ID" value="OB0104G10040"/>
</dbReference>